<dbReference type="Proteomes" id="UP001201463">
    <property type="component" value="Unassembled WGS sequence"/>
</dbReference>
<accession>A0ABS8XHZ0</accession>
<proteinExistence type="inferred from homology"/>
<dbReference type="InterPro" id="IPR036291">
    <property type="entry name" value="NAD(P)-bd_dom_sf"/>
</dbReference>
<dbReference type="EMBL" id="JAJTWT010000006">
    <property type="protein sequence ID" value="MCE4538870.1"/>
    <property type="molecule type" value="Genomic_DNA"/>
</dbReference>
<dbReference type="InterPro" id="IPR002347">
    <property type="entry name" value="SDR_fam"/>
</dbReference>
<dbReference type="PANTHER" id="PTHR42760:SF40">
    <property type="entry name" value="3-OXOACYL-[ACYL-CARRIER-PROTEIN] REDUCTASE, CHLOROPLASTIC"/>
    <property type="match status" value="1"/>
</dbReference>
<dbReference type="RefSeq" id="WP_233393389.1">
    <property type="nucleotide sequence ID" value="NZ_JAJTWT010000006.1"/>
</dbReference>
<dbReference type="PRINTS" id="PR00080">
    <property type="entry name" value="SDRFAMILY"/>
</dbReference>
<dbReference type="SUPFAM" id="SSF51735">
    <property type="entry name" value="NAD(P)-binding Rossmann-fold domains"/>
    <property type="match status" value="1"/>
</dbReference>
<keyword evidence="3" id="KW-1185">Reference proteome</keyword>
<organism evidence="2 3">
    <name type="scientific">Pelomonas caseinilytica</name>
    <dbReference type="NCBI Taxonomy" id="2906763"/>
    <lineage>
        <taxon>Bacteria</taxon>
        <taxon>Pseudomonadati</taxon>
        <taxon>Pseudomonadota</taxon>
        <taxon>Betaproteobacteria</taxon>
        <taxon>Burkholderiales</taxon>
        <taxon>Sphaerotilaceae</taxon>
        <taxon>Roseateles</taxon>
    </lineage>
</organism>
<comment type="caution">
    <text evidence="2">The sequence shown here is derived from an EMBL/GenBank/DDBJ whole genome shotgun (WGS) entry which is preliminary data.</text>
</comment>
<reference evidence="2 3" key="1">
    <citation type="submission" date="2021-12" db="EMBL/GenBank/DDBJ databases">
        <title>Genome seq of p7.</title>
        <authorList>
            <person name="Seo T."/>
        </authorList>
    </citation>
    <scope>NUCLEOTIDE SEQUENCE [LARGE SCALE GENOMIC DNA]</scope>
    <source>
        <strain evidence="2 3">P7</strain>
    </source>
</reference>
<evidence type="ECO:0000313" key="2">
    <source>
        <dbReference type="EMBL" id="MCE4538870.1"/>
    </source>
</evidence>
<evidence type="ECO:0000313" key="3">
    <source>
        <dbReference type="Proteomes" id="UP001201463"/>
    </source>
</evidence>
<sequence>MTAWVLITGGSRGIGAATALRCAQAGWDVAINYAQDSAAAVALASRLDGLGRRALTLQADVADPGQVAAMFERLDQAGGRLAGLVNNAGIVAPAARLEAMDMARWRRVFDVNVMGTLLCCQQAARRMSTRHGGAGGAIVNLSSRAAEFGAPGVYVDYAASKGAVDTLTRGLGRELIAEGIRVNGVRPGIVETDIHATSGMAVAAPEVTSAIPIQRLGRPDEIAEAIAWLLSDAASYTVGAMLDVAGGR</sequence>
<dbReference type="PANTHER" id="PTHR42760">
    <property type="entry name" value="SHORT-CHAIN DEHYDROGENASES/REDUCTASES FAMILY MEMBER"/>
    <property type="match status" value="1"/>
</dbReference>
<dbReference type="PRINTS" id="PR00081">
    <property type="entry name" value="GDHRDH"/>
</dbReference>
<dbReference type="CDD" id="cd05233">
    <property type="entry name" value="SDR_c"/>
    <property type="match status" value="1"/>
</dbReference>
<evidence type="ECO:0000256" key="1">
    <source>
        <dbReference type="ARBA" id="ARBA00006484"/>
    </source>
</evidence>
<name>A0ABS8XHZ0_9BURK</name>
<dbReference type="Gene3D" id="3.40.50.720">
    <property type="entry name" value="NAD(P)-binding Rossmann-like Domain"/>
    <property type="match status" value="1"/>
</dbReference>
<dbReference type="Pfam" id="PF13561">
    <property type="entry name" value="adh_short_C2"/>
    <property type="match status" value="1"/>
</dbReference>
<comment type="similarity">
    <text evidence="1">Belongs to the short-chain dehydrogenases/reductases (SDR) family.</text>
</comment>
<protein>
    <submittedName>
        <fullName evidence="2">SDR family oxidoreductase</fullName>
    </submittedName>
</protein>
<gene>
    <name evidence="2" type="ORF">LXT12_16575</name>
</gene>